<dbReference type="EMBL" id="CAJVPY010012176">
    <property type="protein sequence ID" value="CAG8732397.1"/>
    <property type="molecule type" value="Genomic_DNA"/>
</dbReference>
<dbReference type="Proteomes" id="UP000789405">
    <property type="component" value="Unassembled WGS sequence"/>
</dbReference>
<dbReference type="AlphaFoldDB" id="A0A9N9IE70"/>
<proteinExistence type="predicted"/>
<sequence>MLKQLYESEYLYTISENFENSMNQFWDTFQNTLNINICGIDGKRRILSIIADKILYDIIKKNLL</sequence>
<dbReference type="OrthoDB" id="2425356at2759"/>
<evidence type="ECO:0000313" key="1">
    <source>
        <dbReference type="EMBL" id="CAG8732397.1"/>
    </source>
</evidence>
<gene>
    <name evidence="1" type="ORF">DERYTH_LOCUS15242</name>
</gene>
<evidence type="ECO:0000313" key="2">
    <source>
        <dbReference type="Proteomes" id="UP000789405"/>
    </source>
</evidence>
<keyword evidence="2" id="KW-1185">Reference proteome</keyword>
<name>A0A9N9IE70_9GLOM</name>
<comment type="caution">
    <text evidence="1">The sequence shown here is derived from an EMBL/GenBank/DDBJ whole genome shotgun (WGS) entry which is preliminary data.</text>
</comment>
<organism evidence="1 2">
    <name type="scientific">Dentiscutata erythropus</name>
    <dbReference type="NCBI Taxonomy" id="1348616"/>
    <lineage>
        <taxon>Eukaryota</taxon>
        <taxon>Fungi</taxon>
        <taxon>Fungi incertae sedis</taxon>
        <taxon>Mucoromycota</taxon>
        <taxon>Glomeromycotina</taxon>
        <taxon>Glomeromycetes</taxon>
        <taxon>Diversisporales</taxon>
        <taxon>Gigasporaceae</taxon>
        <taxon>Dentiscutata</taxon>
    </lineage>
</organism>
<reference evidence="1" key="1">
    <citation type="submission" date="2021-06" db="EMBL/GenBank/DDBJ databases">
        <authorList>
            <person name="Kallberg Y."/>
            <person name="Tangrot J."/>
            <person name="Rosling A."/>
        </authorList>
    </citation>
    <scope>NUCLEOTIDE SEQUENCE</scope>
    <source>
        <strain evidence="1">MA453B</strain>
    </source>
</reference>
<feature type="non-terminal residue" evidence="1">
    <location>
        <position position="64"/>
    </location>
</feature>
<accession>A0A9N9IE70</accession>
<protein>
    <submittedName>
        <fullName evidence="1">21988_t:CDS:1</fullName>
    </submittedName>
</protein>